<evidence type="ECO:0000256" key="1">
    <source>
        <dbReference type="SAM" id="MobiDB-lite"/>
    </source>
</evidence>
<reference evidence="3 4" key="1">
    <citation type="submission" date="2016-10" db="EMBL/GenBank/DDBJ databases">
        <authorList>
            <person name="de Groot N.N."/>
        </authorList>
    </citation>
    <scope>NUCLEOTIDE SEQUENCE [LARGE SCALE GENOMIC DNA]</scope>
    <source>
        <strain evidence="3 4">CGMCC 4.2026</strain>
    </source>
</reference>
<name>A0A1H8IMD2_9ACTN</name>
<evidence type="ECO:0000313" key="4">
    <source>
        <dbReference type="Proteomes" id="UP000181951"/>
    </source>
</evidence>
<feature type="region of interest" description="Disordered" evidence="1">
    <location>
        <begin position="467"/>
        <end position="489"/>
    </location>
</feature>
<gene>
    <name evidence="3" type="ORF">SAMN05216267_1008149</name>
</gene>
<keyword evidence="4" id="KW-1185">Reference proteome</keyword>
<proteinExistence type="predicted"/>
<evidence type="ECO:0000313" key="3">
    <source>
        <dbReference type="EMBL" id="SEN69549.1"/>
    </source>
</evidence>
<dbReference type="STRING" id="310780.SAMN05216267_1008149"/>
<dbReference type="PANTHER" id="PTHR34351:SF1">
    <property type="entry name" value="SLR1927 PROTEIN"/>
    <property type="match status" value="1"/>
</dbReference>
<feature type="region of interest" description="Disordered" evidence="1">
    <location>
        <begin position="1"/>
        <end position="38"/>
    </location>
</feature>
<dbReference type="EMBL" id="FODD01000008">
    <property type="protein sequence ID" value="SEN69549.1"/>
    <property type="molecule type" value="Genomic_DNA"/>
</dbReference>
<dbReference type="PANTHER" id="PTHR34351">
    <property type="entry name" value="SLR1927 PROTEIN-RELATED"/>
    <property type="match status" value="1"/>
</dbReference>
<dbReference type="AlphaFoldDB" id="A0A1H8IMD2"/>
<dbReference type="OrthoDB" id="9812729at2"/>
<dbReference type="Proteomes" id="UP000181951">
    <property type="component" value="Unassembled WGS sequence"/>
</dbReference>
<dbReference type="InterPro" id="IPR002881">
    <property type="entry name" value="DUF58"/>
</dbReference>
<accession>A0A1H8IMD2</accession>
<sequence>MPARPARPEPPPPPRVPPGAPPGAPAAGGAQQGGGLRSALGGLTTRGRSFVAAGLAAAVCSYVLGQSDLLRVGLLLAALPLVCVAVLYRTRYRVAGSRRLSPSRVPAMSEARVHLRIDNVSRIPSGLLMLQDRVPYVLGPRPRFVLDRVEPGGHREVSYRVRSDLRGRYPLGPLQLRLTDPFGMVELTRSFSAFDTLTVVPRVEPLPAVRLAGESSGYGESRTRALALAGDDDVIPRGYRHGDDLRRVHWRSTAKYGELMVRREEQPNRARCTVLLDTRENAYFGAGPDSAFEWAVSGAASVAAHMLERGFAVRLLTDTGSSVPGPESGSGFSGDTSDMAGLLLDTLAVVEHSDGEDLAPAYEVLRTGSEGLIVAFLGDLFEEQATTLGRMRQRAGGAVAFVLDSDDWLAREAGVHHDVPGAALAADGGGAAPEDTDTTEHAVQMLRESGWTVVQVHPGEPLSELWRQADRYRSGEDTAGERREAGARP</sequence>
<protein>
    <submittedName>
        <fullName evidence="3">Uncharacterized conserved protein, DUF58 family, contains vWF domain</fullName>
    </submittedName>
</protein>
<dbReference type="Pfam" id="PF01882">
    <property type="entry name" value="DUF58"/>
    <property type="match status" value="1"/>
</dbReference>
<feature type="domain" description="DUF58" evidence="2">
    <location>
        <begin position="237"/>
        <end position="369"/>
    </location>
</feature>
<evidence type="ECO:0000259" key="2">
    <source>
        <dbReference type="Pfam" id="PF01882"/>
    </source>
</evidence>
<organism evidence="3 4">
    <name type="scientific">Actinacidiphila rubida</name>
    <dbReference type="NCBI Taxonomy" id="310780"/>
    <lineage>
        <taxon>Bacteria</taxon>
        <taxon>Bacillati</taxon>
        <taxon>Actinomycetota</taxon>
        <taxon>Actinomycetes</taxon>
        <taxon>Kitasatosporales</taxon>
        <taxon>Streptomycetaceae</taxon>
        <taxon>Actinacidiphila</taxon>
    </lineage>
</organism>
<feature type="compositionally biased region" description="Pro residues" evidence="1">
    <location>
        <begin position="8"/>
        <end position="24"/>
    </location>
</feature>